<comment type="caution">
    <text evidence="1">The sequence shown here is derived from an EMBL/GenBank/DDBJ whole genome shotgun (WGS) entry which is preliminary data.</text>
</comment>
<reference evidence="1" key="1">
    <citation type="submission" date="2023-04" db="EMBL/GenBank/DDBJ databases">
        <title>Draft Genome sequencing of Naganishia species isolated from polar environments using Oxford Nanopore Technology.</title>
        <authorList>
            <person name="Leo P."/>
            <person name="Venkateswaran K."/>
        </authorList>
    </citation>
    <scope>NUCLEOTIDE SEQUENCE</scope>
    <source>
        <strain evidence="1">MNA-CCFEE 5262</strain>
    </source>
</reference>
<gene>
    <name evidence="1" type="ORF">QFC20_002030</name>
</gene>
<name>A0ACC2WMZ8_9TREE</name>
<keyword evidence="2" id="KW-1185">Reference proteome</keyword>
<sequence length="269" mass="28491">MSTPVIQQGVEKPQLASIVDAKEDVEYVDTTVNPIVQEHERMATYEGPKASSGQDIAYEFAESCLYIRTGDVCCARERDRLDFVASRYVTAGLHPVGCAHLVSRSEWNTDPVRPPSPAYFRFLYMGKMLSDEQTLAGLDLKVAPATTIIHLSVRTIPPEEENTKKSLLGFSLRPSIRGRASSSNVPTTTPGAANNPTSHGAPPPASVSVPQPQIAAAAPNAVASRSAGRTSAQQSTTAEPSSRSRPRAAAADDGTHGTGASGGCKCVIM</sequence>
<proteinExistence type="predicted"/>
<accession>A0ACC2WMZ8</accession>
<evidence type="ECO:0000313" key="1">
    <source>
        <dbReference type="EMBL" id="KAJ9113140.1"/>
    </source>
</evidence>
<protein>
    <submittedName>
        <fullName evidence="1">Uncharacterized protein</fullName>
    </submittedName>
</protein>
<dbReference type="EMBL" id="JASBWS010000013">
    <property type="protein sequence ID" value="KAJ9113140.1"/>
    <property type="molecule type" value="Genomic_DNA"/>
</dbReference>
<dbReference type="Proteomes" id="UP001230649">
    <property type="component" value="Unassembled WGS sequence"/>
</dbReference>
<evidence type="ECO:0000313" key="2">
    <source>
        <dbReference type="Proteomes" id="UP001230649"/>
    </source>
</evidence>
<organism evidence="1 2">
    <name type="scientific">Naganishia adeliensis</name>
    <dbReference type="NCBI Taxonomy" id="92952"/>
    <lineage>
        <taxon>Eukaryota</taxon>
        <taxon>Fungi</taxon>
        <taxon>Dikarya</taxon>
        <taxon>Basidiomycota</taxon>
        <taxon>Agaricomycotina</taxon>
        <taxon>Tremellomycetes</taxon>
        <taxon>Filobasidiales</taxon>
        <taxon>Filobasidiaceae</taxon>
        <taxon>Naganishia</taxon>
    </lineage>
</organism>